<evidence type="ECO:0000313" key="2">
    <source>
        <dbReference type="Proteomes" id="UP000285326"/>
    </source>
</evidence>
<accession>A0A420JC37</accession>
<reference evidence="1 2" key="1">
    <citation type="journal article" date="2018" name="BMC Genomics">
        <title>Comparative genome analyses reveal sequence features reflecting distinct modes of host-adaptation between dicot and monocot powdery mildew.</title>
        <authorList>
            <person name="Wu Y."/>
            <person name="Ma X."/>
            <person name="Pan Z."/>
            <person name="Kale S.D."/>
            <person name="Song Y."/>
            <person name="King H."/>
            <person name="Zhang Q."/>
            <person name="Presley C."/>
            <person name="Deng X."/>
            <person name="Wei C.I."/>
            <person name="Xiao S."/>
        </authorList>
    </citation>
    <scope>NUCLEOTIDE SEQUENCE [LARGE SCALE GENOMIC DNA]</scope>
    <source>
        <strain evidence="1">UMSG1</strain>
    </source>
</reference>
<dbReference type="EMBL" id="MCBS01010445">
    <property type="protein sequence ID" value="RKF84360.1"/>
    <property type="molecule type" value="Genomic_DNA"/>
</dbReference>
<proteinExistence type="predicted"/>
<sequence>MEYKQMKLDAEAARLEAYRRERILKSDRHSERNSKRVLSSKISRSQNAFMKLLKTEGHVSIPKFYDEAMASPE</sequence>
<name>A0A420JC37_9PEZI</name>
<protein>
    <submittedName>
        <fullName evidence="1">Putative mitosis protein dim1</fullName>
    </submittedName>
</protein>
<gene>
    <name evidence="1" type="ORF">GcM1_104004</name>
</gene>
<dbReference type="Proteomes" id="UP000285326">
    <property type="component" value="Unassembled WGS sequence"/>
</dbReference>
<comment type="caution">
    <text evidence="1">The sequence shown here is derived from an EMBL/GenBank/DDBJ whole genome shotgun (WGS) entry which is preliminary data.</text>
</comment>
<organism evidence="1 2">
    <name type="scientific">Golovinomyces cichoracearum</name>
    <dbReference type="NCBI Taxonomy" id="62708"/>
    <lineage>
        <taxon>Eukaryota</taxon>
        <taxon>Fungi</taxon>
        <taxon>Dikarya</taxon>
        <taxon>Ascomycota</taxon>
        <taxon>Pezizomycotina</taxon>
        <taxon>Leotiomycetes</taxon>
        <taxon>Erysiphales</taxon>
        <taxon>Erysiphaceae</taxon>
        <taxon>Golovinomyces</taxon>
    </lineage>
</organism>
<dbReference type="AlphaFoldDB" id="A0A420JC37"/>
<evidence type="ECO:0000313" key="1">
    <source>
        <dbReference type="EMBL" id="RKF84360.1"/>
    </source>
</evidence>